<evidence type="ECO:0000313" key="1">
    <source>
        <dbReference type="EMBL" id="GAJ02635.1"/>
    </source>
</evidence>
<proteinExistence type="predicted"/>
<sequence length="108" mass="12509">MVEEYEHRRDVIYEEIQKIEGVFTLKPEGAFYTVVKLPVEDSEEFIRWMLTSFNKDGKTTMLAPASGFYSTPGKGKNEARIAYVLKEDDLRNAMKILREGLHVFESKT</sequence>
<reference evidence="1" key="1">
    <citation type="journal article" date="2014" name="Front. Microbiol.">
        <title>High frequency of phylogenetically diverse reductive dehalogenase-homologous genes in deep subseafloor sedimentary metagenomes.</title>
        <authorList>
            <person name="Kawai M."/>
            <person name="Futagami T."/>
            <person name="Toyoda A."/>
            <person name="Takaki Y."/>
            <person name="Nishi S."/>
            <person name="Hori S."/>
            <person name="Arai W."/>
            <person name="Tsubouchi T."/>
            <person name="Morono Y."/>
            <person name="Uchiyama I."/>
            <person name="Ito T."/>
            <person name="Fujiyama A."/>
            <person name="Inagaki F."/>
            <person name="Takami H."/>
        </authorList>
    </citation>
    <scope>NUCLEOTIDE SEQUENCE</scope>
    <source>
        <strain evidence="1">Expedition CK06-06</strain>
    </source>
</reference>
<accession>X1VAC7</accession>
<organism evidence="1">
    <name type="scientific">marine sediment metagenome</name>
    <dbReference type="NCBI Taxonomy" id="412755"/>
    <lineage>
        <taxon>unclassified sequences</taxon>
        <taxon>metagenomes</taxon>
        <taxon>ecological metagenomes</taxon>
    </lineage>
</organism>
<dbReference type="InterPro" id="IPR015424">
    <property type="entry name" value="PyrdxlP-dep_Trfase"/>
</dbReference>
<name>X1VAC7_9ZZZZ</name>
<evidence type="ECO:0008006" key="2">
    <source>
        <dbReference type="Google" id="ProtNLM"/>
    </source>
</evidence>
<dbReference type="Gene3D" id="3.90.1150.10">
    <property type="entry name" value="Aspartate Aminotransferase, domain 1"/>
    <property type="match status" value="1"/>
</dbReference>
<dbReference type="InterPro" id="IPR015422">
    <property type="entry name" value="PyrdxlP-dep_Trfase_small"/>
</dbReference>
<gene>
    <name evidence="1" type="ORF">S12H4_28465</name>
</gene>
<dbReference type="AlphaFoldDB" id="X1VAC7"/>
<dbReference type="EMBL" id="BARW01016331">
    <property type="protein sequence ID" value="GAJ02635.1"/>
    <property type="molecule type" value="Genomic_DNA"/>
</dbReference>
<comment type="caution">
    <text evidence="1">The sequence shown here is derived from an EMBL/GenBank/DDBJ whole genome shotgun (WGS) entry which is preliminary data.</text>
</comment>
<protein>
    <recommendedName>
        <fullName evidence="2">Aminotransferase class I/classII domain-containing protein</fullName>
    </recommendedName>
</protein>
<dbReference type="SUPFAM" id="SSF53383">
    <property type="entry name" value="PLP-dependent transferases"/>
    <property type="match status" value="1"/>
</dbReference>